<gene>
    <name evidence="1" type="ORF">C7B77_13515</name>
</gene>
<sequence>MLGELKSFRQNPLRWLKRRYLRWVALGYWSYRWLVSRGNERQFAQVQIWRVAAGFDLAAWMVAMEDSVKPEYWGMM</sequence>
<dbReference type="OrthoDB" id="9842423at2"/>
<reference evidence="1 2" key="1">
    <citation type="submission" date="2018-03" db="EMBL/GenBank/DDBJ databases">
        <title>The ancient ancestry and fast evolution of plastids.</title>
        <authorList>
            <person name="Moore K.R."/>
            <person name="Magnabosco C."/>
            <person name="Momper L."/>
            <person name="Gold D.A."/>
            <person name="Bosak T."/>
            <person name="Fournier G.P."/>
        </authorList>
    </citation>
    <scope>NUCLEOTIDE SEQUENCE [LARGE SCALE GENOMIC DNA]</scope>
    <source>
        <strain evidence="1 2">CCALA 037</strain>
    </source>
</reference>
<protein>
    <submittedName>
        <fullName evidence="1">Uncharacterized protein</fullName>
    </submittedName>
</protein>
<name>A0A2T1GEI7_9CYAN</name>
<dbReference type="RefSeq" id="WP_106305476.1">
    <property type="nucleotide sequence ID" value="NZ_PVWO01000156.1"/>
</dbReference>
<evidence type="ECO:0000313" key="2">
    <source>
        <dbReference type="Proteomes" id="UP000238937"/>
    </source>
</evidence>
<accession>A0A2T1GEI7</accession>
<comment type="caution">
    <text evidence="1">The sequence shown here is derived from an EMBL/GenBank/DDBJ whole genome shotgun (WGS) entry which is preliminary data.</text>
</comment>
<organism evidence="1 2">
    <name type="scientific">Chamaesiphon polymorphus CCALA 037</name>
    <dbReference type="NCBI Taxonomy" id="2107692"/>
    <lineage>
        <taxon>Bacteria</taxon>
        <taxon>Bacillati</taxon>
        <taxon>Cyanobacteriota</taxon>
        <taxon>Cyanophyceae</taxon>
        <taxon>Gomontiellales</taxon>
        <taxon>Chamaesiphonaceae</taxon>
        <taxon>Chamaesiphon</taxon>
    </lineage>
</organism>
<keyword evidence="2" id="KW-1185">Reference proteome</keyword>
<evidence type="ECO:0000313" key="1">
    <source>
        <dbReference type="EMBL" id="PSB55913.1"/>
    </source>
</evidence>
<dbReference type="AlphaFoldDB" id="A0A2T1GEI7"/>
<dbReference type="Proteomes" id="UP000238937">
    <property type="component" value="Unassembled WGS sequence"/>
</dbReference>
<dbReference type="EMBL" id="PVWO01000156">
    <property type="protein sequence ID" value="PSB55913.1"/>
    <property type="molecule type" value="Genomic_DNA"/>
</dbReference>
<proteinExistence type="predicted"/>